<reference evidence="1" key="1">
    <citation type="submission" date="2023-03" db="EMBL/GenBank/DDBJ databases">
        <title>Massive genome expansion in bonnet fungi (Mycena s.s.) driven by repeated elements and novel gene families across ecological guilds.</title>
        <authorList>
            <consortium name="Lawrence Berkeley National Laboratory"/>
            <person name="Harder C.B."/>
            <person name="Miyauchi S."/>
            <person name="Viragh M."/>
            <person name="Kuo A."/>
            <person name="Thoen E."/>
            <person name="Andreopoulos B."/>
            <person name="Lu D."/>
            <person name="Skrede I."/>
            <person name="Drula E."/>
            <person name="Henrissat B."/>
            <person name="Morin E."/>
            <person name="Kohler A."/>
            <person name="Barry K."/>
            <person name="LaButti K."/>
            <person name="Morin E."/>
            <person name="Salamov A."/>
            <person name="Lipzen A."/>
            <person name="Mereny Z."/>
            <person name="Hegedus B."/>
            <person name="Baldrian P."/>
            <person name="Stursova M."/>
            <person name="Weitz H."/>
            <person name="Taylor A."/>
            <person name="Grigoriev I.V."/>
            <person name="Nagy L.G."/>
            <person name="Martin F."/>
            <person name="Kauserud H."/>
        </authorList>
    </citation>
    <scope>NUCLEOTIDE SEQUENCE</scope>
    <source>
        <strain evidence="1">9144</strain>
    </source>
</reference>
<sequence length="542" mass="57879">MASCSRLISVRTFTRTSSDDSRPESTWYLGQVISGPRSADSEISEISVFRLSSQLCPCLPTLSLVPLIYAMAAILDGEHGILVSALLCVPAVCGLPVLIPGSRTGAFSEALTRGPAKCRAKALGLGQPDQGRGRAEGWGCVFGAGAALPTSLSYTLGSYFDAPYRSAASSMPGMGTMSTASFVPLVPTFTVTSTPQAAEVPSSTSPPDPLGAEATDRLTVELPKLFKMILDRPQLHRPMIYQGPRGPFQHRQCDHWPSVFEARVATRNQQRCDSLVGVVVLLGAGALFLYRQRSRAPRILTTPTAYPLTVTAGGQSVLTIEQPLIARSAPNELIHRAPQSRMGWSSGWYPLDLSIHKHGGERKILLGESGPRTRINLVKIQSFTTTIKRVKRPSFSPGRFRPLISSGNIQPLCVKASARARPLSALSVPSQCPLSALSAHAVSVRASLLGPRSASARTLSGKKSECARALSVRMHMQREKTAHVKVNTRAHSAPSPCPLSGSAVPAQCPLRAVSVRASLLGPRSVSAHTLSKKKLNVHALCL</sequence>
<keyword evidence="2" id="KW-1185">Reference proteome</keyword>
<evidence type="ECO:0000313" key="2">
    <source>
        <dbReference type="Proteomes" id="UP001219525"/>
    </source>
</evidence>
<organism evidence="1 2">
    <name type="scientific">Mycena pura</name>
    <dbReference type="NCBI Taxonomy" id="153505"/>
    <lineage>
        <taxon>Eukaryota</taxon>
        <taxon>Fungi</taxon>
        <taxon>Dikarya</taxon>
        <taxon>Basidiomycota</taxon>
        <taxon>Agaricomycotina</taxon>
        <taxon>Agaricomycetes</taxon>
        <taxon>Agaricomycetidae</taxon>
        <taxon>Agaricales</taxon>
        <taxon>Marasmiineae</taxon>
        <taxon>Mycenaceae</taxon>
        <taxon>Mycena</taxon>
    </lineage>
</organism>
<comment type="caution">
    <text evidence="1">The sequence shown here is derived from an EMBL/GenBank/DDBJ whole genome shotgun (WGS) entry which is preliminary data.</text>
</comment>
<dbReference type="EMBL" id="JARJCW010000057">
    <property type="protein sequence ID" value="KAJ7201793.1"/>
    <property type="molecule type" value="Genomic_DNA"/>
</dbReference>
<evidence type="ECO:0000313" key="1">
    <source>
        <dbReference type="EMBL" id="KAJ7201793.1"/>
    </source>
</evidence>
<name>A0AAD6V434_9AGAR</name>
<protein>
    <submittedName>
        <fullName evidence="1">Uncharacterized protein</fullName>
    </submittedName>
</protein>
<accession>A0AAD6V434</accession>
<proteinExistence type="predicted"/>
<dbReference type="AlphaFoldDB" id="A0AAD6V434"/>
<dbReference type="Proteomes" id="UP001219525">
    <property type="component" value="Unassembled WGS sequence"/>
</dbReference>
<gene>
    <name evidence="1" type="ORF">GGX14DRAFT_399743</name>
</gene>